<accession>A0A151RCU5</accession>
<feature type="chain" id="PRO_5007587850" evidence="3">
    <location>
        <begin position="20"/>
        <end position="118"/>
    </location>
</feature>
<dbReference type="Gramene" id="C.cajan_34018.t">
    <property type="protein sequence ID" value="C.cajan_34018.t.cds1"/>
    <property type="gene ID" value="C.cajan_34018"/>
</dbReference>
<evidence type="ECO:0000313" key="5">
    <source>
        <dbReference type="Proteomes" id="UP000075243"/>
    </source>
</evidence>
<feature type="region of interest" description="Disordered" evidence="1">
    <location>
        <begin position="23"/>
        <end position="71"/>
    </location>
</feature>
<evidence type="ECO:0000313" key="4">
    <source>
        <dbReference type="EMBL" id="KYP40351.1"/>
    </source>
</evidence>
<proteinExistence type="predicted"/>
<keyword evidence="3" id="KW-0732">Signal</keyword>
<feature type="compositionally biased region" description="Pro residues" evidence="1">
    <location>
        <begin position="24"/>
        <end position="34"/>
    </location>
</feature>
<dbReference type="PANTHER" id="PTHR36721:SF8">
    <property type="entry name" value="EARLY NODULIN-20-LIKE"/>
    <property type="match status" value="1"/>
</dbReference>
<keyword evidence="2" id="KW-0472">Membrane</keyword>
<dbReference type="Proteomes" id="UP000075243">
    <property type="component" value="Unassembled WGS sequence"/>
</dbReference>
<evidence type="ECO:0000256" key="3">
    <source>
        <dbReference type="SAM" id="SignalP"/>
    </source>
</evidence>
<sequence>MSNAKLFLLSLFFLSLSLHLPLSAPSPSPSPSPNLAPASPASSPAPSPAQSPEDSSSDGEDRAENSWRGGLSRSKKAGIAMGVIVAACVGISAGMVYKKRKQHLRRSRYALGARGEFL</sequence>
<protein>
    <submittedName>
        <fullName evidence="4">Uncharacterized protein</fullName>
    </submittedName>
</protein>
<dbReference type="EMBL" id="KQ483842">
    <property type="protein sequence ID" value="KYP40351.1"/>
    <property type="molecule type" value="Genomic_DNA"/>
</dbReference>
<dbReference type="AlphaFoldDB" id="A0A151RCU5"/>
<reference evidence="4" key="1">
    <citation type="journal article" date="2012" name="Nat. Biotechnol.">
        <title>Draft genome sequence of pigeonpea (Cajanus cajan), an orphan legume crop of resource-poor farmers.</title>
        <authorList>
            <person name="Varshney R.K."/>
            <person name="Chen W."/>
            <person name="Li Y."/>
            <person name="Bharti A.K."/>
            <person name="Saxena R.K."/>
            <person name="Schlueter J.A."/>
            <person name="Donoghue M.T."/>
            <person name="Azam S."/>
            <person name="Fan G."/>
            <person name="Whaley A.M."/>
            <person name="Farmer A.D."/>
            <person name="Sheridan J."/>
            <person name="Iwata A."/>
            <person name="Tuteja R."/>
            <person name="Penmetsa R.V."/>
            <person name="Wu W."/>
            <person name="Upadhyaya H.D."/>
            <person name="Yang S.P."/>
            <person name="Shah T."/>
            <person name="Saxena K.B."/>
            <person name="Michael T."/>
            <person name="McCombie W.R."/>
            <person name="Yang B."/>
            <person name="Zhang G."/>
            <person name="Yang H."/>
            <person name="Wang J."/>
            <person name="Spillane C."/>
            <person name="Cook D.R."/>
            <person name="May G.D."/>
            <person name="Xu X."/>
            <person name="Jackson S.A."/>
        </authorList>
    </citation>
    <scope>NUCLEOTIDE SEQUENCE [LARGE SCALE GENOMIC DNA]</scope>
</reference>
<name>A0A151RCU5_CAJCA</name>
<keyword evidence="2" id="KW-1133">Transmembrane helix</keyword>
<keyword evidence="5" id="KW-1185">Reference proteome</keyword>
<evidence type="ECO:0000256" key="1">
    <source>
        <dbReference type="SAM" id="MobiDB-lite"/>
    </source>
</evidence>
<dbReference type="PANTHER" id="PTHR36721">
    <property type="entry name" value="PROLINE-RICH FAMILY PROTEIN"/>
    <property type="match status" value="1"/>
</dbReference>
<feature type="transmembrane region" description="Helical" evidence="2">
    <location>
        <begin position="77"/>
        <end position="97"/>
    </location>
</feature>
<organism evidence="4 5">
    <name type="scientific">Cajanus cajan</name>
    <name type="common">Pigeon pea</name>
    <name type="synonym">Cajanus indicus</name>
    <dbReference type="NCBI Taxonomy" id="3821"/>
    <lineage>
        <taxon>Eukaryota</taxon>
        <taxon>Viridiplantae</taxon>
        <taxon>Streptophyta</taxon>
        <taxon>Embryophyta</taxon>
        <taxon>Tracheophyta</taxon>
        <taxon>Spermatophyta</taxon>
        <taxon>Magnoliopsida</taxon>
        <taxon>eudicotyledons</taxon>
        <taxon>Gunneridae</taxon>
        <taxon>Pentapetalae</taxon>
        <taxon>rosids</taxon>
        <taxon>fabids</taxon>
        <taxon>Fabales</taxon>
        <taxon>Fabaceae</taxon>
        <taxon>Papilionoideae</taxon>
        <taxon>50 kb inversion clade</taxon>
        <taxon>NPAAA clade</taxon>
        <taxon>indigoferoid/millettioid clade</taxon>
        <taxon>Phaseoleae</taxon>
        <taxon>Cajanus</taxon>
    </lineage>
</organism>
<keyword evidence="2" id="KW-0812">Transmembrane</keyword>
<evidence type="ECO:0000256" key="2">
    <source>
        <dbReference type="SAM" id="Phobius"/>
    </source>
</evidence>
<dbReference type="STRING" id="3821.A0A151RCU5"/>
<feature type="signal peptide" evidence="3">
    <location>
        <begin position="1"/>
        <end position="19"/>
    </location>
</feature>
<gene>
    <name evidence="4" type="ORF">KK1_038312</name>
</gene>
<dbReference type="OrthoDB" id="784725at2759"/>
<dbReference type="OMA" id="RRSQYAY"/>